<feature type="domain" description="TIL" evidence="2">
    <location>
        <begin position="23"/>
        <end position="82"/>
    </location>
</feature>
<dbReference type="CDD" id="cd19941">
    <property type="entry name" value="TIL"/>
    <property type="match status" value="1"/>
</dbReference>
<organism evidence="3 4">
    <name type="scientific">Caerostris darwini</name>
    <dbReference type="NCBI Taxonomy" id="1538125"/>
    <lineage>
        <taxon>Eukaryota</taxon>
        <taxon>Metazoa</taxon>
        <taxon>Ecdysozoa</taxon>
        <taxon>Arthropoda</taxon>
        <taxon>Chelicerata</taxon>
        <taxon>Arachnida</taxon>
        <taxon>Araneae</taxon>
        <taxon>Araneomorphae</taxon>
        <taxon>Entelegynae</taxon>
        <taxon>Araneoidea</taxon>
        <taxon>Araneidae</taxon>
        <taxon>Caerostris</taxon>
    </lineage>
</organism>
<proteinExistence type="predicted"/>
<evidence type="ECO:0000313" key="3">
    <source>
        <dbReference type="EMBL" id="GIY22801.1"/>
    </source>
</evidence>
<dbReference type="Proteomes" id="UP001054837">
    <property type="component" value="Unassembled WGS sequence"/>
</dbReference>
<accession>A0AAV4RPC3</accession>
<dbReference type="Pfam" id="PF01826">
    <property type="entry name" value="TIL"/>
    <property type="match status" value="1"/>
</dbReference>
<feature type="signal peptide" evidence="1">
    <location>
        <begin position="1"/>
        <end position="20"/>
    </location>
</feature>
<evidence type="ECO:0000256" key="1">
    <source>
        <dbReference type="SAM" id="SignalP"/>
    </source>
</evidence>
<feature type="chain" id="PRO_5043730421" evidence="1">
    <location>
        <begin position="21"/>
        <end position="83"/>
    </location>
</feature>
<reference evidence="3 4" key="1">
    <citation type="submission" date="2021-06" db="EMBL/GenBank/DDBJ databases">
        <title>Caerostris darwini draft genome.</title>
        <authorList>
            <person name="Kono N."/>
            <person name="Arakawa K."/>
        </authorList>
    </citation>
    <scope>NUCLEOTIDE SEQUENCE [LARGE SCALE GENOMIC DNA]</scope>
</reference>
<dbReference type="AlphaFoldDB" id="A0AAV4RPC3"/>
<keyword evidence="4" id="KW-1185">Reference proteome</keyword>
<protein>
    <submittedName>
        <fullName evidence="3">TIL domain-containing protein</fullName>
    </submittedName>
</protein>
<gene>
    <name evidence="3" type="primary">AVEN_193751_1</name>
    <name evidence="3" type="ORF">CDAR_275781</name>
</gene>
<dbReference type="SUPFAM" id="SSF57567">
    <property type="entry name" value="Serine protease inhibitors"/>
    <property type="match status" value="1"/>
</dbReference>
<dbReference type="InterPro" id="IPR002919">
    <property type="entry name" value="TIL_dom"/>
</dbReference>
<dbReference type="Gene3D" id="2.10.25.10">
    <property type="entry name" value="Laminin"/>
    <property type="match status" value="1"/>
</dbReference>
<dbReference type="EMBL" id="BPLQ01006483">
    <property type="protein sequence ID" value="GIY22801.1"/>
    <property type="molecule type" value="Genomic_DNA"/>
</dbReference>
<evidence type="ECO:0000313" key="4">
    <source>
        <dbReference type="Proteomes" id="UP001054837"/>
    </source>
</evidence>
<dbReference type="InterPro" id="IPR036084">
    <property type="entry name" value="Ser_inhib-like_sf"/>
</dbReference>
<name>A0AAV4RPC3_9ARAC</name>
<sequence length="83" mass="9057">MRTFIIFLCVALISATFVAAKDCPANKEFGSFGDCPKSCYTVKNPGPRPCTLRLNHGCKCKAGFVLSKDKDYSSDCVKPEDCP</sequence>
<comment type="caution">
    <text evidence="3">The sequence shown here is derived from an EMBL/GenBank/DDBJ whole genome shotgun (WGS) entry which is preliminary data.</text>
</comment>
<evidence type="ECO:0000259" key="2">
    <source>
        <dbReference type="Pfam" id="PF01826"/>
    </source>
</evidence>
<keyword evidence="1" id="KW-0732">Signal</keyword>